<feature type="compositionally biased region" description="Acidic residues" evidence="1">
    <location>
        <begin position="412"/>
        <end position="423"/>
    </location>
</feature>
<dbReference type="AlphaFoldDB" id="A0AAQ4FMY5"/>
<evidence type="ECO:0000256" key="1">
    <source>
        <dbReference type="SAM" id="MobiDB-lite"/>
    </source>
</evidence>
<evidence type="ECO:0000313" key="4">
    <source>
        <dbReference type="Proteomes" id="UP001321473"/>
    </source>
</evidence>
<feature type="region of interest" description="Disordered" evidence="1">
    <location>
        <begin position="285"/>
        <end position="314"/>
    </location>
</feature>
<keyword evidence="2" id="KW-0812">Transmembrane</keyword>
<protein>
    <recommendedName>
        <fullName evidence="5">Transmembrane protein</fullName>
    </recommendedName>
</protein>
<feature type="region of interest" description="Disordered" evidence="1">
    <location>
        <begin position="38"/>
        <end position="146"/>
    </location>
</feature>
<evidence type="ECO:0008006" key="5">
    <source>
        <dbReference type="Google" id="ProtNLM"/>
    </source>
</evidence>
<gene>
    <name evidence="3" type="ORF">V5799_022142</name>
</gene>
<feature type="transmembrane region" description="Helical" evidence="2">
    <location>
        <begin position="324"/>
        <end position="345"/>
    </location>
</feature>
<dbReference type="EMBL" id="JARKHS020001162">
    <property type="protein sequence ID" value="KAK8788085.1"/>
    <property type="molecule type" value="Genomic_DNA"/>
</dbReference>
<evidence type="ECO:0000256" key="2">
    <source>
        <dbReference type="SAM" id="Phobius"/>
    </source>
</evidence>
<keyword evidence="2" id="KW-0472">Membrane</keyword>
<organism evidence="3 4">
    <name type="scientific">Amblyomma americanum</name>
    <name type="common">Lone star tick</name>
    <dbReference type="NCBI Taxonomy" id="6943"/>
    <lineage>
        <taxon>Eukaryota</taxon>
        <taxon>Metazoa</taxon>
        <taxon>Ecdysozoa</taxon>
        <taxon>Arthropoda</taxon>
        <taxon>Chelicerata</taxon>
        <taxon>Arachnida</taxon>
        <taxon>Acari</taxon>
        <taxon>Parasitiformes</taxon>
        <taxon>Ixodida</taxon>
        <taxon>Ixodoidea</taxon>
        <taxon>Ixodidae</taxon>
        <taxon>Amblyomminae</taxon>
        <taxon>Amblyomma</taxon>
    </lineage>
</organism>
<feature type="region of interest" description="Disordered" evidence="1">
    <location>
        <begin position="1"/>
        <end position="23"/>
    </location>
</feature>
<feature type="compositionally biased region" description="Polar residues" evidence="1">
    <location>
        <begin position="382"/>
        <end position="391"/>
    </location>
</feature>
<accession>A0AAQ4FMY5</accession>
<sequence>MCDPMKAQDVQPLLTDQAKMEPRRAEAFLQMPAIPAAATTAPPFPAPPSRWDKTALLTPEASHMSKERRSSRSRPSPHTQRSGKSRRTSRDESGAIPSMMPLPETLRFKMPSPAKSSKGMAPPTAAIQVGTASGKRNYDSASKAPSNVGSFNHENVPAAPHFPKEPTVEQVDRPPNELFCDSKEIHSDVPQDFRLSGDRVADPAGLTPSVQEGRNLGAKNALRQPGQTNINQVFPPPPVGEASGGRRLSEGGGGLVPQDIASAVAPARRLAGILRQHVSFANSSGVLPGDTKSSASNSTETSRTSSSRGFSSEATGSSMAKRMAIAGVCLACVAVLSFWAFYAIAEVVIVSHEFVTENGDPGTVRPEDEGAMELPLRIFSNPSGFPQQTESAGPRGGILALTAERPSGNDTSTEDFTDAIEYT</sequence>
<feature type="region of interest" description="Disordered" evidence="1">
    <location>
        <begin position="382"/>
        <end position="423"/>
    </location>
</feature>
<evidence type="ECO:0000313" key="3">
    <source>
        <dbReference type="EMBL" id="KAK8788085.1"/>
    </source>
</evidence>
<keyword evidence="2" id="KW-1133">Transmembrane helix</keyword>
<feature type="region of interest" description="Disordered" evidence="1">
    <location>
        <begin position="227"/>
        <end position="254"/>
    </location>
</feature>
<name>A0AAQ4FMY5_AMBAM</name>
<feature type="compositionally biased region" description="Low complexity" evidence="1">
    <location>
        <begin position="293"/>
        <end position="314"/>
    </location>
</feature>
<comment type="caution">
    <text evidence="3">The sequence shown here is derived from an EMBL/GenBank/DDBJ whole genome shotgun (WGS) entry which is preliminary data.</text>
</comment>
<reference evidence="3 4" key="1">
    <citation type="journal article" date="2023" name="Arcadia Sci">
        <title>De novo assembly of a long-read Amblyomma americanum tick genome.</title>
        <authorList>
            <person name="Chou S."/>
            <person name="Poskanzer K.E."/>
            <person name="Rollins M."/>
            <person name="Thuy-Boun P.S."/>
        </authorList>
    </citation>
    <scope>NUCLEOTIDE SEQUENCE [LARGE SCALE GENOMIC DNA]</scope>
    <source>
        <strain evidence="3">F_SG_1</strain>
        <tissue evidence="3">Salivary glands</tissue>
    </source>
</reference>
<dbReference type="Proteomes" id="UP001321473">
    <property type="component" value="Unassembled WGS sequence"/>
</dbReference>
<keyword evidence="4" id="KW-1185">Reference proteome</keyword>
<proteinExistence type="predicted"/>